<feature type="domain" description="Glycosyl hydrolase family 13 catalytic" evidence="4">
    <location>
        <begin position="31"/>
        <end position="431"/>
    </location>
</feature>
<dbReference type="InterPro" id="IPR045857">
    <property type="entry name" value="O16G_dom_2"/>
</dbReference>
<dbReference type="SMART" id="SM00642">
    <property type="entry name" value="Aamy"/>
    <property type="match status" value="1"/>
</dbReference>
<organism evidence="5 6">
    <name type="scientific">Plutella xylostella</name>
    <name type="common">Diamondback moth</name>
    <name type="synonym">Plutella maculipennis</name>
    <dbReference type="NCBI Taxonomy" id="51655"/>
    <lineage>
        <taxon>Eukaryota</taxon>
        <taxon>Metazoa</taxon>
        <taxon>Ecdysozoa</taxon>
        <taxon>Arthropoda</taxon>
        <taxon>Hexapoda</taxon>
        <taxon>Insecta</taxon>
        <taxon>Pterygota</taxon>
        <taxon>Neoptera</taxon>
        <taxon>Endopterygota</taxon>
        <taxon>Lepidoptera</taxon>
        <taxon>Glossata</taxon>
        <taxon>Ditrysia</taxon>
        <taxon>Yponomeutoidea</taxon>
        <taxon>Plutellidae</taxon>
        <taxon>Plutella</taxon>
    </lineage>
</organism>
<proteinExistence type="predicted"/>
<dbReference type="PANTHER" id="PTHR10357:SF179">
    <property type="entry name" value="NEUTRAL AND BASIC AMINO ACID TRANSPORT PROTEIN RBAT"/>
    <property type="match status" value="1"/>
</dbReference>
<dbReference type="EMBL" id="JAHIBW010000004">
    <property type="protein sequence ID" value="KAG7311159.1"/>
    <property type="molecule type" value="Genomic_DNA"/>
</dbReference>
<accession>A0ABQ7R1N3</accession>
<evidence type="ECO:0000313" key="5">
    <source>
        <dbReference type="EMBL" id="KAG7311159.1"/>
    </source>
</evidence>
<comment type="caution">
    <text evidence="5">The sequence shown here is derived from an EMBL/GenBank/DDBJ whole genome shotgun (WGS) entry which is preliminary data.</text>
</comment>
<sequence length="576" mass="65712">MRVLWFFSLVALVCAHQEPELDWWETTVFYQIYPRSFKDSDGDGIGDLNGITSKLSHLKELGIGATWLSPIFKSPMYDFGYDIADFYAIQEEYGTMEDFENLIKAANELDIKIVLDFVPNHSSNESVWFEKALQRDEKYFDYFVWEDPVIGEDGSRQPPNNWVSVFRKSAWEYREEVGKYYLHQFVIGQPDLNYNNPDVVEEMKNVIRFWLKKGVAGFRVDAINHLFEVDKEKFGGKYPDEPRSGNLNDGPDDYGYLDHIYTKDQDKTYDMVFQWREVFDEIKAKDGLTRVMMTEAYTDATKTARFYGEGDRLGSHMPFNFALISNVDGSSTAQEIKYAVDQFLTFKPVDKSGNWVIGNHDNSRVASRYSPELVDGLNMMVLLLPGVAVTYMGEEIGMVDGYVSWEDTVDPSGCNTDDPINYVSSSRDPERTPFQWSAEKNAGFSTAPKTWLPVAAGYETLNVEVQRAATKSHLNVYKALVALRALPSFQTGRYESLALNHDVFAFRRWSKDEIYVVLVNFRNVSYTLDLTYFENVTGKLKVELTSIQSQTSVGDVLSAENVSLLGLEAVVLKVIA</sequence>
<feature type="chain" id="PRO_5046658079" description="alpha-glucosidase" evidence="3">
    <location>
        <begin position="16"/>
        <end position="576"/>
    </location>
</feature>
<dbReference type="CDD" id="cd11328">
    <property type="entry name" value="AmyAc_maltase"/>
    <property type="match status" value="1"/>
</dbReference>
<keyword evidence="6" id="KW-1185">Reference proteome</keyword>
<dbReference type="Pfam" id="PF00128">
    <property type="entry name" value="Alpha-amylase"/>
    <property type="match status" value="1"/>
</dbReference>
<comment type="catalytic activity">
    <reaction evidence="1">
        <text>Hydrolysis of terminal, non-reducing (1-&gt;4)-linked alpha-D-glucose residues with release of alpha-D-glucose.</text>
        <dbReference type="EC" id="3.2.1.20"/>
    </reaction>
</comment>
<protein>
    <recommendedName>
        <fullName evidence="2">alpha-glucosidase</fullName>
        <ecNumber evidence="2">3.2.1.20</ecNumber>
    </recommendedName>
</protein>
<dbReference type="Gene3D" id="3.20.20.80">
    <property type="entry name" value="Glycosidases"/>
    <property type="match status" value="1"/>
</dbReference>
<evidence type="ECO:0000256" key="2">
    <source>
        <dbReference type="ARBA" id="ARBA00012741"/>
    </source>
</evidence>
<evidence type="ECO:0000256" key="1">
    <source>
        <dbReference type="ARBA" id="ARBA00001657"/>
    </source>
</evidence>
<dbReference type="Gene3D" id="2.60.40.1180">
    <property type="entry name" value="Golgi alpha-mannosidase II"/>
    <property type="match status" value="1"/>
</dbReference>
<dbReference type="InterPro" id="IPR006047">
    <property type="entry name" value="GH13_cat_dom"/>
</dbReference>
<dbReference type="SUPFAM" id="SSF51445">
    <property type="entry name" value="(Trans)glycosidases"/>
    <property type="match status" value="1"/>
</dbReference>
<dbReference type="SUPFAM" id="SSF51011">
    <property type="entry name" value="Glycosyl hydrolase domain"/>
    <property type="match status" value="1"/>
</dbReference>
<dbReference type="PANTHER" id="PTHR10357">
    <property type="entry name" value="ALPHA-AMYLASE FAMILY MEMBER"/>
    <property type="match status" value="1"/>
</dbReference>
<feature type="signal peptide" evidence="3">
    <location>
        <begin position="1"/>
        <end position="15"/>
    </location>
</feature>
<dbReference type="InterPro" id="IPR013780">
    <property type="entry name" value="Glyco_hydro_b"/>
</dbReference>
<gene>
    <name evidence="5" type="ORF">JYU34_002151</name>
</gene>
<reference evidence="5 6" key="1">
    <citation type="submission" date="2021-06" db="EMBL/GenBank/DDBJ databases">
        <title>A haploid diamondback moth (Plutella xylostella L.) genome assembly resolves 31 chromosomes and identifies a diamide resistance mutation.</title>
        <authorList>
            <person name="Ward C.M."/>
            <person name="Perry K.D."/>
            <person name="Baker G."/>
            <person name="Powis K."/>
            <person name="Heckel D.G."/>
            <person name="Baxter S.W."/>
        </authorList>
    </citation>
    <scope>NUCLEOTIDE SEQUENCE [LARGE SCALE GENOMIC DNA]</scope>
    <source>
        <strain evidence="5 6">LV</strain>
        <tissue evidence="5">Single pupa</tissue>
    </source>
</reference>
<evidence type="ECO:0000313" key="6">
    <source>
        <dbReference type="Proteomes" id="UP000823941"/>
    </source>
</evidence>
<name>A0ABQ7R1N3_PLUXY</name>
<dbReference type="InterPro" id="IPR017853">
    <property type="entry name" value="GH"/>
</dbReference>
<dbReference type="EC" id="3.2.1.20" evidence="2"/>
<dbReference type="Proteomes" id="UP000823941">
    <property type="component" value="Chromosome 4"/>
</dbReference>
<evidence type="ECO:0000256" key="3">
    <source>
        <dbReference type="SAM" id="SignalP"/>
    </source>
</evidence>
<evidence type="ECO:0000259" key="4">
    <source>
        <dbReference type="SMART" id="SM00642"/>
    </source>
</evidence>
<keyword evidence="3" id="KW-0732">Signal</keyword>
<dbReference type="Gene3D" id="3.90.400.10">
    <property type="entry name" value="Oligo-1,6-glucosidase, Domain 2"/>
    <property type="match status" value="1"/>
</dbReference>